<protein>
    <submittedName>
        <fullName evidence="1">Uncharacterized protein</fullName>
    </submittedName>
</protein>
<dbReference type="AlphaFoldDB" id="A0A9P4YAV9"/>
<dbReference type="RefSeq" id="XP_040781098.1">
    <property type="nucleotide sequence ID" value="XM_040920004.1"/>
</dbReference>
<reference evidence="1" key="1">
    <citation type="journal article" date="2020" name="Phytopathology">
        <title>Genome sequence of the chestnut blight fungus Cryphonectria parasitica EP155: A fundamental resource for an archetypical invasive plant pathogen.</title>
        <authorList>
            <person name="Crouch J.A."/>
            <person name="Dawe A."/>
            <person name="Aerts A."/>
            <person name="Barry K."/>
            <person name="Churchill A.C.L."/>
            <person name="Grimwood J."/>
            <person name="Hillman B."/>
            <person name="Milgroom M.G."/>
            <person name="Pangilinan J."/>
            <person name="Smith M."/>
            <person name="Salamov A."/>
            <person name="Schmutz J."/>
            <person name="Yadav J."/>
            <person name="Grigoriev I.V."/>
            <person name="Nuss D."/>
        </authorList>
    </citation>
    <scope>NUCLEOTIDE SEQUENCE</scope>
    <source>
        <strain evidence="1">EP155</strain>
    </source>
</reference>
<name>A0A9P4YAV9_CRYP1</name>
<proteinExistence type="predicted"/>
<gene>
    <name evidence="1" type="ORF">M406DRAFT_325599</name>
</gene>
<keyword evidence="2" id="KW-1185">Reference proteome</keyword>
<comment type="caution">
    <text evidence="1">The sequence shown here is derived from an EMBL/GenBank/DDBJ whole genome shotgun (WGS) entry which is preliminary data.</text>
</comment>
<dbReference type="EMBL" id="MU032344">
    <property type="protein sequence ID" value="KAF3770137.1"/>
    <property type="molecule type" value="Genomic_DNA"/>
</dbReference>
<dbReference type="GeneID" id="63837133"/>
<accession>A0A9P4YAV9</accession>
<dbReference type="OrthoDB" id="1937642at2759"/>
<evidence type="ECO:0000313" key="1">
    <source>
        <dbReference type="EMBL" id="KAF3770137.1"/>
    </source>
</evidence>
<dbReference type="Proteomes" id="UP000803844">
    <property type="component" value="Unassembled WGS sequence"/>
</dbReference>
<evidence type="ECO:0000313" key="2">
    <source>
        <dbReference type="Proteomes" id="UP000803844"/>
    </source>
</evidence>
<sequence>MLSVLLLVGLDVINNGRLMPESESTLLQVAILQKQGVGLDLEILARGMRLLGIDLLGSIQNIVAASIPRSTATLGNYIKEHETFKDRHVSKVLKQAEKKYPLLGTALLNVFFPGSLRVDKNNVEAIAF</sequence>
<organism evidence="1 2">
    <name type="scientific">Cryphonectria parasitica (strain ATCC 38755 / EP155)</name>
    <dbReference type="NCBI Taxonomy" id="660469"/>
    <lineage>
        <taxon>Eukaryota</taxon>
        <taxon>Fungi</taxon>
        <taxon>Dikarya</taxon>
        <taxon>Ascomycota</taxon>
        <taxon>Pezizomycotina</taxon>
        <taxon>Sordariomycetes</taxon>
        <taxon>Sordariomycetidae</taxon>
        <taxon>Diaporthales</taxon>
        <taxon>Cryphonectriaceae</taxon>
        <taxon>Cryphonectria-Endothia species complex</taxon>
        <taxon>Cryphonectria</taxon>
    </lineage>
</organism>